<dbReference type="SMART" id="SM00862">
    <property type="entry name" value="Trans_reg_C"/>
    <property type="match status" value="1"/>
</dbReference>
<dbReference type="PANTHER" id="PTHR35807">
    <property type="entry name" value="TRANSCRIPTIONAL REGULATOR REDD-RELATED"/>
    <property type="match status" value="1"/>
</dbReference>
<keyword evidence="2" id="KW-0805">Transcription regulation</keyword>
<dbReference type="EMBL" id="JBHTMK010000065">
    <property type="protein sequence ID" value="MFD1373378.1"/>
    <property type="molecule type" value="Genomic_DNA"/>
</dbReference>
<dbReference type="Proteomes" id="UP001597183">
    <property type="component" value="Unassembled WGS sequence"/>
</dbReference>
<dbReference type="PANTHER" id="PTHR35807:SF1">
    <property type="entry name" value="TRANSCRIPTIONAL REGULATOR REDD"/>
    <property type="match status" value="1"/>
</dbReference>
<dbReference type="Gene3D" id="1.25.40.10">
    <property type="entry name" value="Tetratricopeptide repeat domain"/>
    <property type="match status" value="1"/>
</dbReference>
<dbReference type="Pfam" id="PF00486">
    <property type="entry name" value="Trans_reg_C"/>
    <property type="match status" value="1"/>
</dbReference>
<reference evidence="8" key="1">
    <citation type="journal article" date="2019" name="Int. J. Syst. Evol. Microbiol.">
        <title>The Global Catalogue of Microorganisms (GCM) 10K type strain sequencing project: providing services to taxonomists for standard genome sequencing and annotation.</title>
        <authorList>
            <consortium name="The Broad Institute Genomics Platform"/>
            <consortium name="The Broad Institute Genome Sequencing Center for Infectious Disease"/>
            <person name="Wu L."/>
            <person name="Ma J."/>
        </authorList>
    </citation>
    <scope>NUCLEOTIDE SEQUENCE [LARGE SCALE GENOMIC DNA]</scope>
    <source>
        <strain evidence="8">CCM 7526</strain>
    </source>
</reference>
<dbReference type="InterPro" id="IPR027417">
    <property type="entry name" value="P-loop_NTPase"/>
</dbReference>
<dbReference type="PRINTS" id="PR00364">
    <property type="entry name" value="DISEASERSIST"/>
</dbReference>
<evidence type="ECO:0000256" key="2">
    <source>
        <dbReference type="ARBA" id="ARBA00023015"/>
    </source>
</evidence>
<dbReference type="SUPFAM" id="SSF46894">
    <property type="entry name" value="C-terminal effector domain of the bipartite response regulators"/>
    <property type="match status" value="1"/>
</dbReference>
<comment type="caution">
    <text evidence="7">The sequence shown here is derived from an EMBL/GenBank/DDBJ whole genome shotgun (WGS) entry which is preliminary data.</text>
</comment>
<evidence type="ECO:0000313" key="7">
    <source>
        <dbReference type="EMBL" id="MFD1373378.1"/>
    </source>
</evidence>
<dbReference type="SMART" id="SM01043">
    <property type="entry name" value="BTAD"/>
    <property type="match status" value="1"/>
</dbReference>
<protein>
    <submittedName>
        <fullName evidence="7">BTAD domain-containing putative transcriptional regulator</fullName>
    </submittedName>
</protein>
<dbReference type="InterPro" id="IPR011990">
    <property type="entry name" value="TPR-like_helical_dom_sf"/>
</dbReference>
<evidence type="ECO:0000256" key="1">
    <source>
        <dbReference type="ARBA" id="ARBA00005820"/>
    </source>
</evidence>
<evidence type="ECO:0000313" key="8">
    <source>
        <dbReference type="Proteomes" id="UP001597183"/>
    </source>
</evidence>
<dbReference type="InterPro" id="IPR005158">
    <property type="entry name" value="BTAD"/>
</dbReference>
<dbReference type="InterPro" id="IPR016032">
    <property type="entry name" value="Sig_transdc_resp-reg_C-effctor"/>
</dbReference>
<dbReference type="InterPro" id="IPR051677">
    <property type="entry name" value="AfsR-DnrI-RedD_regulator"/>
</dbReference>
<dbReference type="Pfam" id="PF00931">
    <property type="entry name" value="NB-ARC"/>
    <property type="match status" value="1"/>
</dbReference>
<sequence>MTDRDLRLQIMGPLRVWRGATEIDDLGPRQQRCLLAVLLARAGHPVSMSDLMASIWGFDAPVSAVNVIHKYVGALRRLLEPDLALRTPGSFLLRGTSGYRFAAGPETLDLAEFRDLVAAGRSAAGRASASPGDASPGSGRWEEALEHYAAALRLCRGPAGDTLADSVGAAATFAAIDGEFFEAVVAAADIAIRLRRPEAVLAQLRLAAAMGPLNELVHARLITTLATAGHPAEALATYRAIRERLAEDLGIDPGRTLDDAHRQVLGRETTPAPVRPAQLPPDLPTFTGRGSELATLDGLVDGMSRDGRTAPLIVALDGMGGVGKSTLAVHAAHRHAARFDDGHLYLDLRGDQDDDLLAGDALAALLYALGMPAAQMPATFDARLGAYRSLTAGRRFLVLLDNVHDPAQVRPLLPNSAAGLVLLTSRRPLLGLAAFDGAHLLRVDVPDPASAQELLRRRLPAATATGRHAVVDEIIELCGRLPLALAILAARLNARPTLSLESVAADLRDSARRLEAFPAGSGTPDPRSAFAWSYRQLGEGAAGLFRLLSVSLSTGITEAACAELSGGDPARTRAELAELAQAALIDEHHDGRVTCHVLVRAYAGELCREIDGPAERRAATIRLLTHYQRAGDRRELVEAVRTAADLGEHDLARALAATLRQVDPTDGAEAERYVRGSLQVRPNTASGSSTAPSA</sequence>
<evidence type="ECO:0000256" key="3">
    <source>
        <dbReference type="ARBA" id="ARBA00023125"/>
    </source>
</evidence>
<dbReference type="Pfam" id="PF03704">
    <property type="entry name" value="BTAD"/>
    <property type="match status" value="1"/>
</dbReference>
<keyword evidence="3 5" id="KW-0238">DNA-binding</keyword>
<evidence type="ECO:0000259" key="6">
    <source>
        <dbReference type="PROSITE" id="PS51755"/>
    </source>
</evidence>
<dbReference type="RefSeq" id="WP_317791786.1">
    <property type="nucleotide sequence ID" value="NZ_AP028461.1"/>
</dbReference>
<evidence type="ECO:0000256" key="4">
    <source>
        <dbReference type="ARBA" id="ARBA00023163"/>
    </source>
</evidence>
<feature type="DNA-binding region" description="OmpR/PhoB-type" evidence="5">
    <location>
        <begin position="1"/>
        <end position="103"/>
    </location>
</feature>
<feature type="domain" description="OmpR/PhoB-type" evidence="6">
    <location>
        <begin position="1"/>
        <end position="103"/>
    </location>
</feature>
<keyword evidence="8" id="KW-1185">Reference proteome</keyword>
<dbReference type="InterPro" id="IPR002182">
    <property type="entry name" value="NB-ARC"/>
</dbReference>
<accession>A0ABW4ATU9</accession>
<name>A0ABW4ATU9_9ACTN</name>
<dbReference type="InterPro" id="IPR036388">
    <property type="entry name" value="WH-like_DNA-bd_sf"/>
</dbReference>
<dbReference type="InterPro" id="IPR001867">
    <property type="entry name" value="OmpR/PhoB-type_DNA-bd"/>
</dbReference>
<proteinExistence type="inferred from homology"/>
<organism evidence="7 8">
    <name type="scientific">Actinoplanes sichuanensis</name>
    <dbReference type="NCBI Taxonomy" id="512349"/>
    <lineage>
        <taxon>Bacteria</taxon>
        <taxon>Bacillati</taxon>
        <taxon>Actinomycetota</taxon>
        <taxon>Actinomycetes</taxon>
        <taxon>Micromonosporales</taxon>
        <taxon>Micromonosporaceae</taxon>
        <taxon>Actinoplanes</taxon>
    </lineage>
</organism>
<evidence type="ECO:0000256" key="5">
    <source>
        <dbReference type="PROSITE-ProRule" id="PRU01091"/>
    </source>
</evidence>
<dbReference type="SUPFAM" id="SSF48452">
    <property type="entry name" value="TPR-like"/>
    <property type="match status" value="1"/>
</dbReference>
<dbReference type="PROSITE" id="PS51755">
    <property type="entry name" value="OMPR_PHOB"/>
    <property type="match status" value="1"/>
</dbReference>
<dbReference type="Gene3D" id="3.40.50.300">
    <property type="entry name" value="P-loop containing nucleotide triphosphate hydrolases"/>
    <property type="match status" value="1"/>
</dbReference>
<comment type="similarity">
    <text evidence="1">Belongs to the AfsR/DnrI/RedD regulatory family.</text>
</comment>
<dbReference type="SUPFAM" id="SSF52540">
    <property type="entry name" value="P-loop containing nucleoside triphosphate hydrolases"/>
    <property type="match status" value="1"/>
</dbReference>
<gene>
    <name evidence="7" type="ORF">ACFQ5G_49300</name>
</gene>
<keyword evidence="4" id="KW-0804">Transcription</keyword>
<dbReference type="Gene3D" id="1.10.10.10">
    <property type="entry name" value="Winged helix-like DNA-binding domain superfamily/Winged helix DNA-binding domain"/>
    <property type="match status" value="1"/>
</dbReference>